<dbReference type="InterPro" id="IPR013611">
    <property type="entry name" value="Transp-assoc_OB_typ2"/>
</dbReference>
<reference evidence="6" key="1">
    <citation type="journal article" date="2019" name="Int. J. Syst. Evol. Microbiol.">
        <title>The Global Catalogue of Microorganisms (GCM) 10K type strain sequencing project: providing services to taxonomists for standard genome sequencing and annotation.</title>
        <authorList>
            <consortium name="The Broad Institute Genomics Platform"/>
            <consortium name="The Broad Institute Genome Sequencing Center for Infectious Disease"/>
            <person name="Wu L."/>
            <person name="Ma J."/>
        </authorList>
    </citation>
    <scope>NUCLEOTIDE SEQUENCE [LARGE SCALE GENOMIC DNA]</scope>
    <source>
        <strain evidence="6">JCM 17224</strain>
    </source>
</reference>
<evidence type="ECO:0000256" key="1">
    <source>
        <dbReference type="ARBA" id="ARBA00022448"/>
    </source>
</evidence>
<evidence type="ECO:0000256" key="3">
    <source>
        <dbReference type="ARBA" id="ARBA00022840"/>
    </source>
</evidence>
<sequence>MSLLRVAGISLREKESFGLRNISFTQQPFQKIAIAGETGAGKSTLLQCLAGLIQPTAGEVWFEEQRVPGPAEKLVPGHAGIAYLSQHFELPKFLRVEQVLRYASKLPAPQAAALYAVCRIDHLLTRPTDQLSGGERQRIALARLLLSSPRLLLLDEPFSNLDRVHRNGLKAVIQDISETLAITCLLVSHDPADTLSWADEILVLKQGQLIQQGPPAQIYQQPGDEYTAALFGDYNLVTGPLLTAFARQAGSRKKSGQMLIRPESLTLGAAASGGLPGEVTSVQFFGSYSAVRVALLGSSVTVKTTVAGMAAGDAVAVSLAPAGAWYL</sequence>
<dbReference type="Gene3D" id="3.40.50.300">
    <property type="entry name" value="P-loop containing nucleotide triphosphate hydrolases"/>
    <property type="match status" value="1"/>
</dbReference>
<dbReference type="InterPro" id="IPR008995">
    <property type="entry name" value="Mo/tungstate-bd_C_term_dom"/>
</dbReference>
<dbReference type="InterPro" id="IPR050093">
    <property type="entry name" value="ABC_SmlMolc_Importer"/>
</dbReference>
<proteinExistence type="predicted"/>
<comment type="caution">
    <text evidence="5">The sequence shown here is derived from an EMBL/GenBank/DDBJ whole genome shotgun (WGS) entry which is preliminary data.</text>
</comment>
<dbReference type="PROSITE" id="PS00211">
    <property type="entry name" value="ABC_TRANSPORTER_1"/>
    <property type="match status" value="1"/>
</dbReference>
<name>A0ABP7SM34_9BACT</name>
<evidence type="ECO:0000259" key="4">
    <source>
        <dbReference type="PROSITE" id="PS50893"/>
    </source>
</evidence>
<protein>
    <submittedName>
        <fullName evidence="5">ABC transporter ATP-binding protein</fullName>
    </submittedName>
</protein>
<keyword evidence="1" id="KW-0813">Transport</keyword>
<evidence type="ECO:0000256" key="2">
    <source>
        <dbReference type="ARBA" id="ARBA00022741"/>
    </source>
</evidence>
<dbReference type="EMBL" id="BAABDJ010000035">
    <property type="protein sequence ID" value="GAA4013680.1"/>
    <property type="molecule type" value="Genomic_DNA"/>
</dbReference>
<dbReference type="Pfam" id="PF00005">
    <property type="entry name" value="ABC_tran"/>
    <property type="match status" value="1"/>
</dbReference>
<dbReference type="SUPFAM" id="SSF52540">
    <property type="entry name" value="P-loop containing nucleoside triphosphate hydrolases"/>
    <property type="match status" value="1"/>
</dbReference>
<dbReference type="InterPro" id="IPR003593">
    <property type="entry name" value="AAA+_ATPase"/>
</dbReference>
<evidence type="ECO:0000313" key="5">
    <source>
        <dbReference type="EMBL" id="GAA4013680.1"/>
    </source>
</evidence>
<dbReference type="GO" id="GO:0005524">
    <property type="term" value="F:ATP binding"/>
    <property type="evidence" value="ECO:0007669"/>
    <property type="project" value="UniProtKB-KW"/>
</dbReference>
<dbReference type="SUPFAM" id="SSF50331">
    <property type="entry name" value="MOP-like"/>
    <property type="match status" value="1"/>
</dbReference>
<dbReference type="InterPro" id="IPR017871">
    <property type="entry name" value="ABC_transporter-like_CS"/>
</dbReference>
<evidence type="ECO:0000313" key="6">
    <source>
        <dbReference type="Proteomes" id="UP001500567"/>
    </source>
</evidence>
<dbReference type="PANTHER" id="PTHR42781:SF4">
    <property type="entry name" value="SPERMIDINE_PUTRESCINE IMPORT ATP-BINDING PROTEIN POTA"/>
    <property type="match status" value="1"/>
</dbReference>
<dbReference type="Pfam" id="PF08402">
    <property type="entry name" value="TOBE_2"/>
    <property type="match status" value="1"/>
</dbReference>
<feature type="domain" description="ABC transporter" evidence="4">
    <location>
        <begin position="4"/>
        <end position="231"/>
    </location>
</feature>
<keyword evidence="2" id="KW-0547">Nucleotide-binding</keyword>
<dbReference type="RefSeq" id="WP_345073901.1">
    <property type="nucleotide sequence ID" value="NZ_BAABDJ010000035.1"/>
</dbReference>
<dbReference type="PANTHER" id="PTHR42781">
    <property type="entry name" value="SPERMIDINE/PUTRESCINE IMPORT ATP-BINDING PROTEIN POTA"/>
    <property type="match status" value="1"/>
</dbReference>
<organism evidence="5 6">
    <name type="scientific">Hymenobacter fastidiosus</name>
    <dbReference type="NCBI Taxonomy" id="486264"/>
    <lineage>
        <taxon>Bacteria</taxon>
        <taxon>Pseudomonadati</taxon>
        <taxon>Bacteroidota</taxon>
        <taxon>Cytophagia</taxon>
        <taxon>Cytophagales</taxon>
        <taxon>Hymenobacteraceae</taxon>
        <taxon>Hymenobacter</taxon>
    </lineage>
</organism>
<keyword evidence="3 5" id="KW-0067">ATP-binding</keyword>
<dbReference type="Proteomes" id="UP001500567">
    <property type="component" value="Unassembled WGS sequence"/>
</dbReference>
<keyword evidence="6" id="KW-1185">Reference proteome</keyword>
<dbReference type="SMART" id="SM00382">
    <property type="entry name" value="AAA"/>
    <property type="match status" value="1"/>
</dbReference>
<gene>
    <name evidence="5" type="ORF">GCM10022408_28490</name>
</gene>
<dbReference type="PROSITE" id="PS50893">
    <property type="entry name" value="ABC_TRANSPORTER_2"/>
    <property type="match status" value="1"/>
</dbReference>
<accession>A0ABP7SM34</accession>
<dbReference type="InterPro" id="IPR027417">
    <property type="entry name" value="P-loop_NTPase"/>
</dbReference>
<dbReference type="InterPro" id="IPR003439">
    <property type="entry name" value="ABC_transporter-like_ATP-bd"/>
</dbReference>